<keyword evidence="4" id="KW-1185">Reference proteome</keyword>
<sequence>MIEPNRNRPSGADVGGGHGRSDAPQPPQPVRLAWWLWLASVVVGFVRTVVLLADRRMLIEQMRQVAPELSQSEVDAAANSGIMFTLLLALAIAAVYVLLANRMVQGRNWARIVVVVLASFSVVRTLLMLFGLVTLGSTVTMQGTSVRIGAPDIVFNLIGLGLNAAVLVLMLRPEAIGFFREARRRFLAQRASRSR</sequence>
<feature type="region of interest" description="Disordered" evidence="1">
    <location>
        <begin position="1"/>
        <end position="25"/>
    </location>
</feature>
<feature type="transmembrane region" description="Helical" evidence="2">
    <location>
        <begin position="112"/>
        <end position="133"/>
    </location>
</feature>
<dbReference type="RefSeq" id="WP_310273841.1">
    <property type="nucleotide sequence ID" value="NZ_JAVDXW010000001.1"/>
</dbReference>
<protein>
    <submittedName>
        <fullName evidence="3">Uncharacterized protein</fullName>
    </submittedName>
</protein>
<comment type="caution">
    <text evidence="3">The sequence shown here is derived from an EMBL/GenBank/DDBJ whole genome shotgun (WGS) entry which is preliminary data.</text>
</comment>
<name>A0AAE4CLK9_9ACTN</name>
<dbReference type="AlphaFoldDB" id="A0AAE4CLK9"/>
<evidence type="ECO:0000313" key="4">
    <source>
        <dbReference type="Proteomes" id="UP001180845"/>
    </source>
</evidence>
<keyword evidence="2" id="KW-0472">Membrane</keyword>
<dbReference type="Proteomes" id="UP001180845">
    <property type="component" value="Unassembled WGS sequence"/>
</dbReference>
<evidence type="ECO:0000256" key="1">
    <source>
        <dbReference type="SAM" id="MobiDB-lite"/>
    </source>
</evidence>
<dbReference type="EMBL" id="JAVDXW010000001">
    <property type="protein sequence ID" value="MDR7302365.1"/>
    <property type="molecule type" value="Genomic_DNA"/>
</dbReference>
<feature type="transmembrane region" description="Helical" evidence="2">
    <location>
        <begin position="32"/>
        <end position="53"/>
    </location>
</feature>
<reference evidence="3" key="1">
    <citation type="submission" date="2023-07" db="EMBL/GenBank/DDBJ databases">
        <title>Sequencing the genomes of 1000 actinobacteria strains.</title>
        <authorList>
            <person name="Klenk H.-P."/>
        </authorList>
    </citation>
    <scope>NUCLEOTIDE SEQUENCE</scope>
    <source>
        <strain evidence="3">DSM 45977</strain>
    </source>
</reference>
<organism evidence="3 4">
    <name type="scientific">Haloactinomyces albus</name>
    <dbReference type="NCBI Taxonomy" id="1352928"/>
    <lineage>
        <taxon>Bacteria</taxon>
        <taxon>Bacillati</taxon>
        <taxon>Actinomycetota</taxon>
        <taxon>Actinomycetes</taxon>
        <taxon>Actinopolysporales</taxon>
        <taxon>Actinopolysporaceae</taxon>
        <taxon>Haloactinomyces</taxon>
    </lineage>
</organism>
<evidence type="ECO:0000313" key="3">
    <source>
        <dbReference type="EMBL" id="MDR7302365.1"/>
    </source>
</evidence>
<feature type="transmembrane region" description="Helical" evidence="2">
    <location>
        <begin position="153"/>
        <end position="171"/>
    </location>
</feature>
<proteinExistence type="predicted"/>
<feature type="transmembrane region" description="Helical" evidence="2">
    <location>
        <begin position="81"/>
        <end position="100"/>
    </location>
</feature>
<gene>
    <name evidence="3" type="ORF">JOF55_002546</name>
</gene>
<accession>A0AAE4CLK9</accession>
<keyword evidence="2" id="KW-1133">Transmembrane helix</keyword>
<evidence type="ECO:0000256" key="2">
    <source>
        <dbReference type="SAM" id="Phobius"/>
    </source>
</evidence>
<keyword evidence="2" id="KW-0812">Transmembrane</keyword>